<protein>
    <recommendedName>
        <fullName evidence="4">Lipoprotein</fullName>
    </recommendedName>
</protein>
<evidence type="ECO:0000313" key="2">
    <source>
        <dbReference type="EMBL" id="QHC63647.1"/>
    </source>
</evidence>
<feature type="signal peptide" evidence="1">
    <location>
        <begin position="1"/>
        <end position="37"/>
    </location>
</feature>
<evidence type="ECO:0000313" key="3">
    <source>
        <dbReference type="Proteomes" id="UP000464597"/>
    </source>
</evidence>
<dbReference type="Proteomes" id="UP000464597">
    <property type="component" value="Chromosome"/>
</dbReference>
<dbReference type="RefSeq" id="WP_159423310.1">
    <property type="nucleotide sequence ID" value="NZ_CP047180.1"/>
</dbReference>
<feature type="chain" id="PRO_5045186688" description="Lipoprotein" evidence="1">
    <location>
        <begin position="38"/>
        <end position="214"/>
    </location>
</feature>
<proteinExistence type="predicted"/>
<dbReference type="PROSITE" id="PS51257">
    <property type="entry name" value="PROKAR_LIPOPROTEIN"/>
    <property type="match status" value="1"/>
</dbReference>
<evidence type="ECO:0000256" key="1">
    <source>
        <dbReference type="SAM" id="SignalP"/>
    </source>
</evidence>
<keyword evidence="3" id="KW-1185">Reference proteome</keyword>
<keyword evidence="1" id="KW-0732">Signal</keyword>
<name>A0ABX6H1R0_9MICO</name>
<accession>A0ABX6H1R0</accession>
<dbReference type="EMBL" id="CP047180">
    <property type="protein sequence ID" value="QHC63647.1"/>
    <property type="molecule type" value="Genomic_DNA"/>
</dbReference>
<gene>
    <name evidence="2" type="ORF">GSU69_13815</name>
</gene>
<sequence length="214" mass="22792">MSLARPVQSRPGGPIGRTLVALSVALVLGLTACTSAAAPDGQPEPALGTPAFSGPWASEFAAAYDRATDDFTRSVIEDGVVSEQERAEMIDRFTRCVSDLGYGIDEYALDGSFHLTFAPETDADAAYEEVKGCSRSSGETEIGALSSWTHRNPERADETTLVVECLARSGVVPTSYSTSDYANDVPRDDYPFAEEDAGREALQRCRVDPLGVGS</sequence>
<organism evidence="2 3">
    <name type="scientific">Rathayibacter festucae</name>
    <dbReference type="NCBI Taxonomy" id="110937"/>
    <lineage>
        <taxon>Bacteria</taxon>
        <taxon>Bacillati</taxon>
        <taxon>Actinomycetota</taxon>
        <taxon>Actinomycetes</taxon>
        <taxon>Micrococcales</taxon>
        <taxon>Microbacteriaceae</taxon>
        <taxon>Rathayibacter</taxon>
    </lineage>
</organism>
<reference evidence="3" key="1">
    <citation type="submission" date="2019-12" db="EMBL/GenBank/DDBJ databases">
        <title>Complete and draft genome sequences of new strains and members of some known species of the genus Rathayibacter isolated from plants.</title>
        <authorList>
            <person name="Tarlachkov S.V."/>
            <person name="Starodumova I.P."/>
            <person name="Dorofeeva L.V."/>
            <person name="Prisyazhnaya N.V."/>
            <person name="Leyn S."/>
            <person name="Zlamal J."/>
            <person name="Elan M."/>
            <person name="Osterman A.L."/>
            <person name="Nadler S."/>
            <person name="Subbotin S.A."/>
            <person name="Evtushenko L.I."/>
        </authorList>
    </citation>
    <scope>NUCLEOTIDE SEQUENCE [LARGE SCALE GENOMIC DNA]</scope>
    <source>
        <strain evidence="3">VKM Ac-2802</strain>
    </source>
</reference>
<evidence type="ECO:0008006" key="4">
    <source>
        <dbReference type="Google" id="ProtNLM"/>
    </source>
</evidence>